<proteinExistence type="predicted"/>
<evidence type="ECO:0000259" key="1">
    <source>
        <dbReference type="Pfam" id="PF13966"/>
    </source>
</evidence>
<comment type="caution">
    <text evidence="2">The sequence shown here is derived from an EMBL/GenBank/DDBJ whole genome shotgun (WGS) entry which is preliminary data.</text>
</comment>
<gene>
    <name evidence="2" type="ORF">Scaly_0732000</name>
</gene>
<accession>A0AAW2R868</accession>
<protein>
    <recommendedName>
        <fullName evidence="1">Reverse transcriptase zinc-binding domain-containing protein</fullName>
    </recommendedName>
</protein>
<evidence type="ECO:0000313" key="2">
    <source>
        <dbReference type="EMBL" id="KAL0376144.1"/>
    </source>
</evidence>
<reference evidence="2" key="1">
    <citation type="submission" date="2020-06" db="EMBL/GenBank/DDBJ databases">
        <authorList>
            <person name="Li T."/>
            <person name="Hu X."/>
            <person name="Zhang T."/>
            <person name="Song X."/>
            <person name="Zhang H."/>
            <person name="Dai N."/>
            <person name="Sheng W."/>
            <person name="Hou X."/>
            <person name="Wei L."/>
        </authorList>
    </citation>
    <scope>NUCLEOTIDE SEQUENCE</scope>
    <source>
        <strain evidence="2">KEN8</strain>
        <tissue evidence="2">Leaf</tissue>
    </source>
</reference>
<feature type="domain" description="Reverse transcriptase zinc-binding" evidence="1">
    <location>
        <begin position="98"/>
        <end position="178"/>
    </location>
</feature>
<dbReference type="EMBL" id="JACGWM010000004">
    <property type="protein sequence ID" value="KAL0376144.1"/>
    <property type="molecule type" value="Genomic_DNA"/>
</dbReference>
<organism evidence="2">
    <name type="scientific">Sesamum calycinum</name>
    <dbReference type="NCBI Taxonomy" id="2727403"/>
    <lineage>
        <taxon>Eukaryota</taxon>
        <taxon>Viridiplantae</taxon>
        <taxon>Streptophyta</taxon>
        <taxon>Embryophyta</taxon>
        <taxon>Tracheophyta</taxon>
        <taxon>Spermatophyta</taxon>
        <taxon>Magnoliopsida</taxon>
        <taxon>eudicotyledons</taxon>
        <taxon>Gunneridae</taxon>
        <taxon>Pentapetalae</taxon>
        <taxon>asterids</taxon>
        <taxon>lamiids</taxon>
        <taxon>Lamiales</taxon>
        <taxon>Pedaliaceae</taxon>
        <taxon>Sesamum</taxon>
    </lineage>
</organism>
<dbReference type="InterPro" id="IPR026960">
    <property type="entry name" value="RVT-Znf"/>
</dbReference>
<name>A0AAW2R868_9LAMI</name>
<dbReference type="Pfam" id="PF13966">
    <property type="entry name" value="zf-RVT"/>
    <property type="match status" value="1"/>
</dbReference>
<reference evidence="2" key="2">
    <citation type="journal article" date="2024" name="Plant">
        <title>Genomic evolution and insights into agronomic trait innovations of Sesamum species.</title>
        <authorList>
            <person name="Miao H."/>
            <person name="Wang L."/>
            <person name="Qu L."/>
            <person name="Liu H."/>
            <person name="Sun Y."/>
            <person name="Le M."/>
            <person name="Wang Q."/>
            <person name="Wei S."/>
            <person name="Zheng Y."/>
            <person name="Lin W."/>
            <person name="Duan Y."/>
            <person name="Cao H."/>
            <person name="Xiong S."/>
            <person name="Wang X."/>
            <person name="Wei L."/>
            <person name="Li C."/>
            <person name="Ma Q."/>
            <person name="Ju M."/>
            <person name="Zhao R."/>
            <person name="Li G."/>
            <person name="Mu C."/>
            <person name="Tian Q."/>
            <person name="Mei H."/>
            <person name="Zhang T."/>
            <person name="Gao T."/>
            <person name="Zhang H."/>
        </authorList>
    </citation>
    <scope>NUCLEOTIDE SEQUENCE</scope>
    <source>
        <strain evidence="2">KEN8</strain>
    </source>
</reference>
<sequence>MLSLRHSLVSQIHFCVGNGESISLWHDPWHPLGPLISRFPRDPVNNTGRLDKLSVVIKDGQWDWSMITDIACLELTYMLPPISEGPDRISWKSKDGSFNTSTAYELFHPPGRKVVWSSLLMGPFKIPKNCFILWLAIMGRLSTLDKPWLHHIGGFCILCPDGVPETHDHLLFFCSFSRPFAFAIHSTADSHFHGPGLHTPREGCNQNVWSSFHPLGFGETCLK</sequence>
<dbReference type="AlphaFoldDB" id="A0AAW2R868"/>